<protein>
    <submittedName>
        <fullName evidence="1">Uncharacterized protein</fullName>
    </submittedName>
</protein>
<dbReference type="AlphaFoldDB" id="A0A371IHP2"/>
<keyword evidence="2" id="KW-1185">Reference proteome</keyword>
<reference evidence="1" key="1">
    <citation type="submission" date="2018-05" db="EMBL/GenBank/DDBJ databases">
        <title>Draft genome of Mucuna pruriens seed.</title>
        <authorList>
            <person name="Nnadi N.E."/>
            <person name="Vos R."/>
            <person name="Hasami M.H."/>
            <person name="Devisetty U.K."/>
            <person name="Aguiy J.C."/>
        </authorList>
    </citation>
    <scope>NUCLEOTIDE SEQUENCE [LARGE SCALE GENOMIC DNA]</scope>
    <source>
        <strain evidence="1">JCA_2017</strain>
    </source>
</reference>
<proteinExistence type="predicted"/>
<accession>A0A371IHP2</accession>
<evidence type="ECO:0000313" key="2">
    <source>
        <dbReference type="Proteomes" id="UP000257109"/>
    </source>
</evidence>
<organism evidence="1 2">
    <name type="scientific">Mucuna pruriens</name>
    <name type="common">Velvet bean</name>
    <name type="synonym">Dolichos pruriens</name>
    <dbReference type="NCBI Taxonomy" id="157652"/>
    <lineage>
        <taxon>Eukaryota</taxon>
        <taxon>Viridiplantae</taxon>
        <taxon>Streptophyta</taxon>
        <taxon>Embryophyta</taxon>
        <taxon>Tracheophyta</taxon>
        <taxon>Spermatophyta</taxon>
        <taxon>Magnoliopsida</taxon>
        <taxon>eudicotyledons</taxon>
        <taxon>Gunneridae</taxon>
        <taxon>Pentapetalae</taxon>
        <taxon>rosids</taxon>
        <taxon>fabids</taxon>
        <taxon>Fabales</taxon>
        <taxon>Fabaceae</taxon>
        <taxon>Papilionoideae</taxon>
        <taxon>50 kb inversion clade</taxon>
        <taxon>NPAAA clade</taxon>
        <taxon>indigoferoid/millettioid clade</taxon>
        <taxon>Phaseoleae</taxon>
        <taxon>Mucuna</taxon>
    </lineage>
</organism>
<sequence>MSLNKVLIEQTINASWDVQPCRCTKLVVKNQKIVQDMACINTQRVAIVAFMLAEETFLKEVLLEDDCNCKGMEFLKLK</sequence>
<comment type="caution">
    <text evidence="1">The sequence shown here is derived from an EMBL/GenBank/DDBJ whole genome shotgun (WGS) entry which is preliminary data.</text>
</comment>
<dbReference type="EMBL" id="QJKJ01000063">
    <property type="protein sequence ID" value="RDY14518.1"/>
    <property type="molecule type" value="Genomic_DNA"/>
</dbReference>
<gene>
    <name evidence="1" type="ORF">CR513_00402</name>
</gene>
<name>A0A371IHP2_MUCPR</name>
<evidence type="ECO:0000313" key="1">
    <source>
        <dbReference type="EMBL" id="RDY14518.1"/>
    </source>
</evidence>
<feature type="non-terminal residue" evidence="1">
    <location>
        <position position="1"/>
    </location>
</feature>
<dbReference type="Proteomes" id="UP000257109">
    <property type="component" value="Unassembled WGS sequence"/>
</dbReference>